<reference evidence="5" key="1">
    <citation type="submission" date="2023-06" db="EMBL/GenBank/DDBJ databases">
        <authorList>
            <person name="Delattre M."/>
        </authorList>
    </citation>
    <scope>NUCLEOTIDE SEQUENCE</scope>
    <source>
        <strain evidence="5">AF72</strain>
    </source>
</reference>
<evidence type="ECO:0000256" key="1">
    <source>
        <dbReference type="ARBA" id="ARBA00004613"/>
    </source>
</evidence>
<evidence type="ECO:0000313" key="5">
    <source>
        <dbReference type="EMBL" id="CAJ0573997.1"/>
    </source>
</evidence>
<evidence type="ECO:0000256" key="4">
    <source>
        <dbReference type="ARBA" id="ARBA00023157"/>
    </source>
</evidence>
<protein>
    <submittedName>
        <fullName evidence="5">Uncharacterized protein</fullName>
    </submittedName>
</protein>
<evidence type="ECO:0000256" key="2">
    <source>
        <dbReference type="ARBA" id="ARBA00010366"/>
    </source>
</evidence>
<dbReference type="InterPro" id="IPR038456">
    <property type="entry name" value="Macin_sf"/>
</dbReference>
<accession>A0AA36CT35</accession>
<comment type="similarity">
    <text evidence="2">Belongs to the macin family.</text>
</comment>
<keyword evidence="3" id="KW-0964">Secreted</keyword>
<keyword evidence="4" id="KW-1015">Disulfide bond</keyword>
<dbReference type="Proteomes" id="UP001177023">
    <property type="component" value="Unassembled WGS sequence"/>
</dbReference>
<organism evidence="5 6">
    <name type="scientific">Mesorhabditis spiculigera</name>
    <dbReference type="NCBI Taxonomy" id="96644"/>
    <lineage>
        <taxon>Eukaryota</taxon>
        <taxon>Metazoa</taxon>
        <taxon>Ecdysozoa</taxon>
        <taxon>Nematoda</taxon>
        <taxon>Chromadorea</taxon>
        <taxon>Rhabditida</taxon>
        <taxon>Rhabditina</taxon>
        <taxon>Rhabditomorpha</taxon>
        <taxon>Rhabditoidea</taxon>
        <taxon>Rhabditidae</taxon>
        <taxon>Mesorhabditinae</taxon>
        <taxon>Mesorhabditis</taxon>
    </lineage>
</organism>
<dbReference type="GO" id="GO:0005576">
    <property type="term" value="C:extracellular region"/>
    <property type="evidence" value="ECO:0007669"/>
    <property type="project" value="UniProtKB-SubCell"/>
</dbReference>
<dbReference type="AlphaFoldDB" id="A0AA36CT35"/>
<dbReference type="InterPro" id="IPR029230">
    <property type="entry name" value="Macin"/>
</dbReference>
<gene>
    <name evidence="5" type="ORF">MSPICULIGERA_LOCUS12341</name>
</gene>
<comment type="subcellular location">
    <subcellularLocation>
        <location evidence="1">Secreted</location>
    </subcellularLocation>
</comment>
<name>A0AA36CT35_9BILA</name>
<dbReference type="Pfam" id="PF14865">
    <property type="entry name" value="Macin"/>
    <property type="match status" value="1"/>
</dbReference>
<evidence type="ECO:0000313" key="6">
    <source>
        <dbReference type="Proteomes" id="UP001177023"/>
    </source>
</evidence>
<evidence type="ECO:0000256" key="3">
    <source>
        <dbReference type="ARBA" id="ARBA00022525"/>
    </source>
</evidence>
<dbReference type="GO" id="GO:0006952">
    <property type="term" value="P:defense response"/>
    <property type="evidence" value="ECO:0007669"/>
    <property type="project" value="InterPro"/>
</dbReference>
<comment type="caution">
    <text evidence="5">The sequence shown here is derived from an EMBL/GenBank/DDBJ whole genome shotgun (WGS) entry which is preliminary data.</text>
</comment>
<sequence>MGVGCKFIIGLSVLLSLFDGTVQLTAAENLAAVNALLKNNPSLDLSTYANWTGKCSGKSVSTGTLNDVQSISLNNSPKTATGVSFQLPDIVVVTTTTTTTTKATTTTTTAKITTNKPIPQLQVQDAATLAKATTTTPTTTTALPAVGDLNNQVGLKRDPLSATAIDDDSKETPTSATKKAPNDMKKLILALLAFCAVFAYAEANCYDNWSRCTPQTSFGTGILWKSCPDYCRRCKGKSNGRCVEVHNKECSGGYQCQCSGADVGIDQNPLVVATCKLGL</sequence>
<feature type="non-terminal residue" evidence="5">
    <location>
        <position position="279"/>
    </location>
</feature>
<dbReference type="EMBL" id="CATQJA010002625">
    <property type="protein sequence ID" value="CAJ0573997.1"/>
    <property type="molecule type" value="Genomic_DNA"/>
</dbReference>
<dbReference type="Gene3D" id="3.30.30.100">
    <property type="match status" value="1"/>
</dbReference>
<proteinExistence type="inferred from homology"/>
<keyword evidence="6" id="KW-1185">Reference proteome</keyword>